<dbReference type="GO" id="GO:0005886">
    <property type="term" value="C:plasma membrane"/>
    <property type="evidence" value="ECO:0007669"/>
    <property type="project" value="TreeGrafter"/>
</dbReference>
<evidence type="ECO:0000313" key="4">
    <source>
        <dbReference type="Proteomes" id="UP000238312"/>
    </source>
</evidence>
<feature type="domain" description="MDMPI C-terminal" evidence="1">
    <location>
        <begin position="139"/>
        <end position="237"/>
    </location>
</feature>
<dbReference type="NCBIfam" id="TIGR03083">
    <property type="entry name" value="maleylpyruvate isomerase family mycothiol-dependent enzyme"/>
    <property type="match status" value="1"/>
</dbReference>
<dbReference type="InterPro" id="IPR034660">
    <property type="entry name" value="DinB/YfiT-like"/>
</dbReference>
<dbReference type="GO" id="GO:0046872">
    <property type="term" value="F:metal ion binding"/>
    <property type="evidence" value="ECO:0007669"/>
    <property type="project" value="InterPro"/>
</dbReference>
<name>A0A2T0M692_9ACTN</name>
<dbReference type="RefSeq" id="WP_106251134.1">
    <property type="nucleotide sequence ID" value="NZ_JBFAIL010000058.1"/>
</dbReference>
<dbReference type="InterPro" id="IPR017517">
    <property type="entry name" value="Maleyloyr_isom"/>
</dbReference>
<evidence type="ECO:0000259" key="1">
    <source>
        <dbReference type="Pfam" id="PF07398"/>
    </source>
</evidence>
<dbReference type="Pfam" id="PF07398">
    <property type="entry name" value="MDMPI_C"/>
    <property type="match status" value="1"/>
</dbReference>
<dbReference type="InterPro" id="IPR024344">
    <property type="entry name" value="MDMPI_metal-binding"/>
</dbReference>
<sequence length="248" mass="27277">MDQRRYLDLIELDYARLRDTATRDLAAPVPRCPGWTTADLLKHVGDTFLHKVETMRRGAWPKPWPPEPDPNGPAAYLNRAMAELRGELASRPPEEQALTWYDPDQTVGFWARRMALETAVHRVDAELAAGEPIMPIPADLAVDGIDEILVTFLAFASRQWPEDFGDALAGADGRTVSITTGANGWLVRLAASGVEVAGDDAPGEASISGAPQDVLLWLWRRADDATLTFDGDPGLVRRLRDLLKEATQ</sequence>
<proteinExistence type="predicted"/>
<dbReference type="EMBL" id="PVNG01000029">
    <property type="protein sequence ID" value="PRX52905.1"/>
    <property type="molecule type" value="Genomic_DNA"/>
</dbReference>
<evidence type="ECO:0000259" key="2">
    <source>
        <dbReference type="Pfam" id="PF11716"/>
    </source>
</evidence>
<dbReference type="Proteomes" id="UP000238312">
    <property type="component" value="Unassembled WGS sequence"/>
</dbReference>
<dbReference type="PANTHER" id="PTHR40758:SF1">
    <property type="entry name" value="CONSERVED PROTEIN"/>
    <property type="match status" value="1"/>
</dbReference>
<protein>
    <submittedName>
        <fullName evidence="3">Uncharacterized protein (TIGR03083 family)</fullName>
    </submittedName>
</protein>
<organism evidence="3 4">
    <name type="scientific">Nonomuraea fuscirosea</name>
    <dbReference type="NCBI Taxonomy" id="1291556"/>
    <lineage>
        <taxon>Bacteria</taxon>
        <taxon>Bacillati</taxon>
        <taxon>Actinomycetota</taxon>
        <taxon>Actinomycetes</taxon>
        <taxon>Streptosporangiales</taxon>
        <taxon>Streptosporangiaceae</taxon>
        <taxon>Nonomuraea</taxon>
    </lineage>
</organism>
<gene>
    <name evidence="3" type="ORF">B0I32_12923</name>
</gene>
<dbReference type="InterPro" id="IPR010872">
    <property type="entry name" value="MDMPI_C-term_domain"/>
</dbReference>
<comment type="caution">
    <text evidence="3">The sequence shown here is derived from an EMBL/GenBank/DDBJ whole genome shotgun (WGS) entry which is preliminary data.</text>
</comment>
<dbReference type="SUPFAM" id="SSF109854">
    <property type="entry name" value="DinB/YfiT-like putative metalloenzymes"/>
    <property type="match status" value="1"/>
</dbReference>
<keyword evidence="4" id="KW-1185">Reference proteome</keyword>
<accession>A0A2T0M692</accession>
<feature type="domain" description="Mycothiol-dependent maleylpyruvate isomerase metal-binding" evidence="2">
    <location>
        <begin position="16"/>
        <end position="125"/>
    </location>
</feature>
<dbReference type="AlphaFoldDB" id="A0A2T0M692"/>
<dbReference type="Pfam" id="PF11716">
    <property type="entry name" value="MDMPI_N"/>
    <property type="match status" value="1"/>
</dbReference>
<dbReference type="PANTHER" id="PTHR40758">
    <property type="entry name" value="CONSERVED PROTEIN"/>
    <property type="match status" value="1"/>
</dbReference>
<dbReference type="OrthoDB" id="3671213at2"/>
<evidence type="ECO:0000313" key="3">
    <source>
        <dbReference type="EMBL" id="PRX52905.1"/>
    </source>
</evidence>
<reference evidence="3 4" key="1">
    <citation type="submission" date="2018-03" db="EMBL/GenBank/DDBJ databases">
        <title>Genomic Encyclopedia of Type Strains, Phase III (KMG-III): the genomes of soil and plant-associated and newly described type strains.</title>
        <authorList>
            <person name="Whitman W."/>
        </authorList>
    </citation>
    <scope>NUCLEOTIDE SEQUENCE [LARGE SCALE GENOMIC DNA]</scope>
    <source>
        <strain evidence="3 4">CGMCC 4.7104</strain>
    </source>
</reference>